<reference evidence="7" key="1">
    <citation type="submission" date="2014-05" db="EMBL/GenBank/DDBJ databases">
        <title>Whole genome sequencing of Lactobacillus casei NRIC0644.</title>
        <authorList>
            <person name="Atarashi H."/>
            <person name="Yoshida Y."/>
            <person name="Fujimura S."/>
            <person name="Tanaka N."/>
            <person name="Shiwa Y."/>
            <person name="Yoshikawa H."/>
            <person name="Okada S."/>
            <person name="Nakagawa J."/>
        </authorList>
    </citation>
    <scope>NUCLEOTIDE SEQUENCE [LARGE SCALE GENOMIC DNA]</scope>
    <source>
        <strain evidence="7">NRIC0644</strain>
    </source>
</reference>
<dbReference type="Pfam" id="PF13407">
    <property type="entry name" value="Peripla_BP_4"/>
    <property type="match status" value="1"/>
</dbReference>
<dbReference type="GO" id="GO:0030313">
    <property type="term" value="C:cell envelope"/>
    <property type="evidence" value="ECO:0007669"/>
    <property type="project" value="UniProtKB-SubCell"/>
</dbReference>
<dbReference type="SUPFAM" id="SSF53822">
    <property type="entry name" value="Periplasmic binding protein-like I"/>
    <property type="match status" value="1"/>
</dbReference>
<dbReference type="InterPro" id="IPR025997">
    <property type="entry name" value="SBP_2_dom"/>
</dbReference>
<dbReference type="PANTHER" id="PTHR46847:SF1">
    <property type="entry name" value="D-ALLOSE-BINDING PERIPLASMIC PROTEIN-RELATED"/>
    <property type="match status" value="1"/>
</dbReference>
<dbReference type="Proteomes" id="UP000032552">
    <property type="component" value="Unassembled WGS sequence"/>
</dbReference>
<dbReference type="PANTHER" id="PTHR46847">
    <property type="entry name" value="D-ALLOSE-BINDING PERIPLASMIC PROTEIN-RELATED"/>
    <property type="match status" value="1"/>
</dbReference>
<proteinExistence type="inferred from homology"/>
<feature type="signal peptide" evidence="4">
    <location>
        <begin position="1"/>
        <end position="23"/>
    </location>
</feature>
<dbReference type="RefSeq" id="WP_016388239.1">
    <property type="nucleotide sequence ID" value="NZ_BAYM01000060.1"/>
</dbReference>
<feature type="chain" id="PRO_5039627847" description="Periplasmic binding protein domain-containing protein" evidence="4">
    <location>
        <begin position="24"/>
        <end position="327"/>
    </location>
</feature>
<dbReference type="EMBL" id="BAYM01000060">
    <property type="protein sequence ID" value="GAN36199.1"/>
    <property type="molecule type" value="Genomic_DNA"/>
</dbReference>
<dbReference type="InterPro" id="IPR028082">
    <property type="entry name" value="Peripla_BP_I"/>
</dbReference>
<dbReference type="PROSITE" id="PS51257">
    <property type="entry name" value="PROKAR_LIPOPROTEIN"/>
    <property type="match status" value="1"/>
</dbReference>
<dbReference type="AlphaFoldDB" id="A0A0C9PVX5"/>
<feature type="domain" description="Periplasmic binding protein" evidence="5">
    <location>
        <begin position="50"/>
        <end position="302"/>
    </location>
</feature>
<comment type="similarity">
    <text evidence="2">Belongs to the bacterial solute-binding protein 2 family.</text>
</comment>
<evidence type="ECO:0000259" key="5">
    <source>
        <dbReference type="Pfam" id="PF13407"/>
    </source>
</evidence>
<dbReference type="GO" id="GO:0030246">
    <property type="term" value="F:carbohydrate binding"/>
    <property type="evidence" value="ECO:0007669"/>
    <property type="project" value="UniProtKB-ARBA"/>
</dbReference>
<gene>
    <name evidence="6" type="ORF">LC0644_0788</name>
</gene>
<evidence type="ECO:0000256" key="3">
    <source>
        <dbReference type="ARBA" id="ARBA00022729"/>
    </source>
</evidence>
<name>A0A0C9PVX5_LACPA</name>
<protein>
    <recommendedName>
        <fullName evidence="5">Periplasmic binding protein domain-containing protein</fullName>
    </recommendedName>
</protein>
<sequence length="327" mass="34413">MKKKLMRLLMIGAVLILSFGALSACGSTGLSSGDDSGAKVTKKKADKLTIGVSISTLSNPAFITLKNKIQDYAKSKGTTVKITDAQNDTAKQNNDIEDYITKKVDAIIVNPCDAAAITTAVKSANEANIPVVCVDRSSDGGKVLTTVATDSVKGGEMAAEHLYKELGKNAKIAEVTGIPGASATRERGKGFDGYAKGKMNIVTKQTGNFDRAKTLTVTENILQAHGDIVGIFAQNDEEAVGAANAVQAAGKGDQIKIIGFDGADAALKMIEKGQINATIAQRWDVMGTKSLDAVYNHFQGKKVPKKTVSPIKLVTKDNVTAYMASIK</sequence>
<dbReference type="Gene3D" id="3.40.50.2300">
    <property type="match status" value="2"/>
</dbReference>
<accession>A0A0C9PVX5</accession>
<evidence type="ECO:0000313" key="6">
    <source>
        <dbReference type="EMBL" id="GAN36199.1"/>
    </source>
</evidence>
<keyword evidence="3 4" id="KW-0732">Signal</keyword>
<evidence type="ECO:0000256" key="2">
    <source>
        <dbReference type="ARBA" id="ARBA00007639"/>
    </source>
</evidence>
<organism evidence="6 7">
    <name type="scientific">Lacticaseibacillus paracasei NRIC 0644</name>
    <dbReference type="NCBI Taxonomy" id="1435038"/>
    <lineage>
        <taxon>Bacteria</taxon>
        <taxon>Bacillati</taxon>
        <taxon>Bacillota</taxon>
        <taxon>Bacilli</taxon>
        <taxon>Lactobacillales</taxon>
        <taxon>Lactobacillaceae</taxon>
        <taxon>Lacticaseibacillus</taxon>
    </lineage>
</organism>
<evidence type="ECO:0000256" key="1">
    <source>
        <dbReference type="ARBA" id="ARBA00004196"/>
    </source>
</evidence>
<comment type="caution">
    <text evidence="6">The sequence shown here is derived from an EMBL/GenBank/DDBJ whole genome shotgun (WGS) entry which is preliminary data.</text>
</comment>
<comment type="subcellular location">
    <subcellularLocation>
        <location evidence="1">Cell envelope</location>
    </subcellularLocation>
</comment>
<evidence type="ECO:0000256" key="4">
    <source>
        <dbReference type="SAM" id="SignalP"/>
    </source>
</evidence>
<evidence type="ECO:0000313" key="7">
    <source>
        <dbReference type="Proteomes" id="UP000032552"/>
    </source>
</evidence>